<keyword evidence="4 8" id="KW-0493">Microtubule</keyword>
<dbReference type="InterPro" id="IPR019763">
    <property type="entry name" value="Dynein_light_1/2_CS"/>
</dbReference>
<dbReference type="PANTHER" id="PTHR11886:SF55">
    <property type="entry name" value="DYNEIN LIGHT CHAIN 2, CYTOPLASMIC-RELATED"/>
    <property type="match status" value="1"/>
</dbReference>
<dbReference type="GO" id="GO:0005874">
    <property type="term" value="C:microtubule"/>
    <property type="evidence" value="ECO:0007669"/>
    <property type="project" value="UniProtKB-KW"/>
</dbReference>
<dbReference type="InterPro" id="IPR001372">
    <property type="entry name" value="Dynein_light_chain_typ-1/2"/>
</dbReference>
<evidence type="ECO:0000256" key="8">
    <source>
        <dbReference type="RuleBase" id="RU365010"/>
    </source>
</evidence>
<evidence type="ECO:0000313" key="10">
    <source>
        <dbReference type="WBParaSite" id="scf7180000420226.g4935"/>
    </source>
</evidence>
<evidence type="ECO:0000256" key="3">
    <source>
        <dbReference type="ARBA" id="ARBA00022490"/>
    </source>
</evidence>
<organism evidence="9 10">
    <name type="scientific">Meloidogyne floridensis</name>
    <dbReference type="NCBI Taxonomy" id="298350"/>
    <lineage>
        <taxon>Eukaryota</taxon>
        <taxon>Metazoa</taxon>
        <taxon>Ecdysozoa</taxon>
        <taxon>Nematoda</taxon>
        <taxon>Chromadorea</taxon>
        <taxon>Rhabditida</taxon>
        <taxon>Tylenchina</taxon>
        <taxon>Tylenchomorpha</taxon>
        <taxon>Tylenchoidea</taxon>
        <taxon>Meloidogynidae</taxon>
        <taxon>Meloidogyninae</taxon>
        <taxon>Meloidogyne</taxon>
    </lineage>
</organism>
<accession>A0A915NRH9</accession>
<evidence type="ECO:0000256" key="7">
    <source>
        <dbReference type="ARBA" id="ARBA00023212"/>
    </source>
</evidence>
<keyword evidence="9" id="KW-1185">Reference proteome</keyword>
<dbReference type="GO" id="GO:0005868">
    <property type="term" value="C:cytoplasmic dynein complex"/>
    <property type="evidence" value="ECO:0007669"/>
    <property type="project" value="TreeGrafter"/>
</dbReference>
<dbReference type="Pfam" id="PF01221">
    <property type="entry name" value="Dynein_light"/>
    <property type="match status" value="1"/>
</dbReference>
<proteinExistence type="inferred from homology"/>
<dbReference type="GO" id="GO:0007017">
    <property type="term" value="P:microtubule-based process"/>
    <property type="evidence" value="ECO:0007669"/>
    <property type="project" value="InterPro"/>
</dbReference>
<keyword evidence="7 8" id="KW-0206">Cytoskeleton</keyword>
<evidence type="ECO:0000313" key="9">
    <source>
        <dbReference type="Proteomes" id="UP000887560"/>
    </source>
</evidence>
<keyword evidence="5 8" id="KW-0243">Dynein</keyword>
<comment type="similarity">
    <text evidence="2 8">Belongs to the dynein light chain family.</text>
</comment>
<sequence length="148" mass="17155">MNAGDRIEVKETDMKPNMVTQAMDIVRDGIQKHSQDKDIASFVKDTFEQRFGPTWHCVVGRSFGSRVSYELETFVLLKANQHTVLELFNEFTRKSSTIWNNSKVILLTELTNENVKNQLSEFNLEKFEEKLREKYSVSNQSISSDNNN</sequence>
<evidence type="ECO:0000256" key="5">
    <source>
        <dbReference type="ARBA" id="ARBA00023017"/>
    </source>
</evidence>
<dbReference type="GO" id="GO:0045505">
    <property type="term" value="F:dynein intermediate chain binding"/>
    <property type="evidence" value="ECO:0007669"/>
    <property type="project" value="TreeGrafter"/>
</dbReference>
<reference evidence="10" key="1">
    <citation type="submission" date="2022-11" db="UniProtKB">
        <authorList>
            <consortium name="WormBaseParasite"/>
        </authorList>
    </citation>
    <scope>IDENTIFICATION</scope>
</reference>
<dbReference type="WBParaSite" id="scf7180000420226.g4935">
    <property type="protein sequence ID" value="scf7180000420226.g4935"/>
    <property type="gene ID" value="scf7180000420226.g4935"/>
</dbReference>
<protein>
    <recommendedName>
        <fullName evidence="8">Dynein light chain</fullName>
    </recommendedName>
</protein>
<dbReference type="FunFam" id="3.30.740.10:FF:000006">
    <property type="entry name" value="Dynein light chain"/>
    <property type="match status" value="1"/>
</dbReference>
<name>A0A915NRH9_9BILA</name>
<dbReference type="PANTHER" id="PTHR11886">
    <property type="entry name" value="DYNEIN LIGHT CHAIN"/>
    <property type="match status" value="1"/>
</dbReference>
<evidence type="ECO:0000256" key="4">
    <source>
        <dbReference type="ARBA" id="ARBA00022701"/>
    </source>
</evidence>
<dbReference type="Proteomes" id="UP000887560">
    <property type="component" value="Unplaced"/>
</dbReference>
<dbReference type="InterPro" id="IPR037177">
    <property type="entry name" value="DLC_sf"/>
</dbReference>
<dbReference type="PROSITE" id="PS01239">
    <property type="entry name" value="DYNEIN_LIGHT_1"/>
    <property type="match status" value="1"/>
</dbReference>
<dbReference type="SUPFAM" id="SSF54648">
    <property type="entry name" value="DLC"/>
    <property type="match status" value="1"/>
</dbReference>
<evidence type="ECO:0000256" key="2">
    <source>
        <dbReference type="ARBA" id="ARBA00010156"/>
    </source>
</evidence>
<keyword evidence="6 8" id="KW-0505">Motor protein</keyword>
<evidence type="ECO:0000256" key="1">
    <source>
        <dbReference type="ARBA" id="ARBA00004245"/>
    </source>
</evidence>
<dbReference type="Gene3D" id="3.30.740.10">
    <property type="entry name" value="Protein Inhibitor Of Neuronal Nitric Oxide Synthase"/>
    <property type="match status" value="1"/>
</dbReference>
<comment type="subcellular location">
    <subcellularLocation>
        <location evidence="1 8">Cytoplasm</location>
        <location evidence="1 8">Cytoskeleton</location>
    </subcellularLocation>
</comment>
<evidence type="ECO:0000256" key="6">
    <source>
        <dbReference type="ARBA" id="ARBA00023175"/>
    </source>
</evidence>
<keyword evidence="3 8" id="KW-0963">Cytoplasm</keyword>
<dbReference type="SMART" id="SM01375">
    <property type="entry name" value="Dynein_light"/>
    <property type="match status" value="1"/>
</dbReference>
<dbReference type="AlphaFoldDB" id="A0A915NRH9"/>